<keyword evidence="3" id="KW-1185">Reference proteome</keyword>
<gene>
    <name evidence="2" type="ORF">M3P05_08630</name>
</gene>
<comment type="caution">
    <text evidence="2">The sequence shown here is derived from an EMBL/GenBank/DDBJ whole genome shotgun (WGS) entry which is preliminary data.</text>
</comment>
<sequence>MQRLSTLTIVFWAAASLFVAVTATADDTLDSVSAALEQTFVKWDEIQSKAGSTPETRTYQIAFDRLLAKQQELNKSLNDRLIPFRGQISSDKKLKLEIISELTSSILKAGDWQEGVSIVRESYSDDQEAIQALNVVLGTSSPDDRANDKPVNDPQPAINAAIDHLIVKLAELDEELVKLRWEARGKKPRSKFDQEVIEKLIGLYGYSDVLAAFTTRLNAANSLSDDKSFEILLKLLTILHVYLAPEVGIRTIHLGLHTEDMRTLVEGAFNEKNRNGTLEPVYEQKVRDHKANIAQAIHDKQFLDNLANIAKSKELLMVSFNETRNRHSIMLTAVLFDLFRIQGSSSDLPQITAAFKYLAPVGQLWDFTTCLKAKADKVTNYENRQAICLEPAIYQPEMKELIKLEAKSFKIAGYFDEAQYQWGYAGAAIRLKNNVELPEWMK</sequence>
<accession>A0ABT0PFK0</accession>
<evidence type="ECO:0000256" key="1">
    <source>
        <dbReference type="SAM" id="SignalP"/>
    </source>
</evidence>
<feature type="signal peptide" evidence="1">
    <location>
        <begin position="1"/>
        <end position="25"/>
    </location>
</feature>
<reference evidence="2 3" key="1">
    <citation type="submission" date="2022-05" db="EMBL/GenBank/DDBJ databases">
        <authorList>
            <person name="Park J.-S."/>
        </authorList>
    </citation>
    <scope>NUCLEOTIDE SEQUENCE [LARGE SCALE GENOMIC DNA]</scope>
    <source>
        <strain evidence="2 3">2012CJ34-2</strain>
    </source>
</reference>
<dbReference type="EMBL" id="JAMFLX010000009">
    <property type="protein sequence ID" value="MCL6270001.1"/>
    <property type="molecule type" value="Genomic_DNA"/>
</dbReference>
<dbReference type="RefSeq" id="WP_249699140.1">
    <property type="nucleotide sequence ID" value="NZ_JAMFLX010000009.1"/>
</dbReference>
<proteinExistence type="predicted"/>
<evidence type="ECO:0000313" key="2">
    <source>
        <dbReference type="EMBL" id="MCL6270001.1"/>
    </source>
</evidence>
<dbReference type="Proteomes" id="UP001203338">
    <property type="component" value="Unassembled WGS sequence"/>
</dbReference>
<keyword evidence="1" id="KW-0732">Signal</keyword>
<name>A0ABT0PFK0_9GAMM</name>
<evidence type="ECO:0008006" key="4">
    <source>
        <dbReference type="Google" id="ProtNLM"/>
    </source>
</evidence>
<feature type="chain" id="PRO_5047253915" description="Secreted protein" evidence="1">
    <location>
        <begin position="26"/>
        <end position="442"/>
    </location>
</feature>
<evidence type="ECO:0000313" key="3">
    <source>
        <dbReference type="Proteomes" id="UP001203338"/>
    </source>
</evidence>
<organism evidence="2 3">
    <name type="scientific">Parendozoicomonas callyspongiae</name>
    <dbReference type="NCBI Taxonomy" id="2942213"/>
    <lineage>
        <taxon>Bacteria</taxon>
        <taxon>Pseudomonadati</taxon>
        <taxon>Pseudomonadota</taxon>
        <taxon>Gammaproteobacteria</taxon>
        <taxon>Oceanospirillales</taxon>
        <taxon>Endozoicomonadaceae</taxon>
        <taxon>Parendozoicomonas</taxon>
    </lineage>
</organism>
<protein>
    <recommendedName>
        <fullName evidence="4">Secreted protein</fullName>
    </recommendedName>
</protein>